<dbReference type="EMBL" id="JAPMLT010000005">
    <property type="protein sequence ID" value="MCX7570701.1"/>
    <property type="molecule type" value="Genomic_DNA"/>
</dbReference>
<evidence type="ECO:0000313" key="1">
    <source>
        <dbReference type="EMBL" id="MCX7570701.1"/>
    </source>
</evidence>
<comment type="caution">
    <text evidence="1">The sequence shown here is derived from an EMBL/GenBank/DDBJ whole genome shotgun (WGS) entry which is preliminary data.</text>
</comment>
<gene>
    <name evidence="1" type="ORF">OS242_12065</name>
</gene>
<accession>A0ABT3X2M1</accession>
<name>A0ABT3X2M1_9BACL</name>
<protein>
    <recommendedName>
        <fullName evidence="3">DUF4912 domain-containing protein</fullName>
    </recommendedName>
</protein>
<organism evidence="1 2">
    <name type="scientific">Tumebacillus lacus</name>
    <dbReference type="NCBI Taxonomy" id="2995335"/>
    <lineage>
        <taxon>Bacteria</taxon>
        <taxon>Bacillati</taxon>
        <taxon>Bacillota</taxon>
        <taxon>Bacilli</taxon>
        <taxon>Bacillales</taxon>
        <taxon>Alicyclobacillaceae</taxon>
        <taxon>Tumebacillus</taxon>
    </lineage>
</organism>
<evidence type="ECO:0000313" key="2">
    <source>
        <dbReference type="Proteomes" id="UP001208017"/>
    </source>
</evidence>
<keyword evidence="2" id="KW-1185">Reference proteome</keyword>
<sequence>MVQDRYRRFARYRDDRLHAVALDPNRLWVYWDEGTAVQRIASRGLQEGWESLPRYVRVSGTDGEARMWSVAGGAGSIYVESDAAGDRCRVEYGIGAPGGFLPLFERDVKLPGGQGGEARLRREPATSFSAYTIYTQA</sequence>
<reference evidence="1 2" key="1">
    <citation type="submission" date="2022-11" db="EMBL/GenBank/DDBJ databases">
        <title>Study of microbial diversity in lake waters.</title>
        <authorList>
            <person name="Zhang J."/>
        </authorList>
    </citation>
    <scope>NUCLEOTIDE SEQUENCE [LARGE SCALE GENOMIC DNA]</scope>
    <source>
        <strain evidence="1 2">DT12</strain>
    </source>
</reference>
<dbReference type="Proteomes" id="UP001208017">
    <property type="component" value="Unassembled WGS sequence"/>
</dbReference>
<evidence type="ECO:0008006" key="3">
    <source>
        <dbReference type="Google" id="ProtNLM"/>
    </source>
</evidence>
<proteinExistence type="predicted"/>
<dbReference type="RefSeq" id="WP_267151949.1">
    <property type="nucleotide sequence ID" value="NZ_JAPMLT010000005.1"/>
</dbReference>